<organism evidence="4">
    <name type="scientific">Mesocestoides corti</name>
    <name type="common">Flatworm</name>
    <dbReference type="NCBI Taxonomy" id="53468"/>
    <lineage>
        <taxon>Eukaryota</taxon>
        <taxon>Metazoa</taxon>
        <taxon>Spiralia</taxon>
        <taxon>Lophotrochozoa</taxon>
        <taxon>Platyhelminthes</taxon>
        <taxon>Cestoda</taxon>
        <taxon>Eucestoda</taxon>
        <taxon>Cyclophyllidea</taxon>
        <taxon>Mesocestoididae</taxon>
        <taxon>Mesocestoides</taxon>
    </lineage>
</organism>
<feature type="compositionally biased region" description="Polar residues" evidence="1">
    <location>
        <begin position="137"/>
        <end position="147"/>
    </location>
</feature>
<feature type="region of interest" description="Disordered" evidence="1">
    <location>
        <begin position="137"/>
        <end position="170"/>
    </location>
</feature>
<reference evidence="4" key="1">
    <citation type="submission" date="2017-02" db="UniProtKB">
        <authorList>
            <consortium name="WormBaseParasite"/>
        </authorList>
    </citation>
    <scope>IDENTIFICATION</scope>
</reference>
<evidence type="ECO:0000256" key="1">
    <source>
        <dbReference type="SAM" id="MobiDB-lite"/>
    </source>
</evidence>
<dbReference type="Proteomes" id="UP000267029">
    <property type="component" value="Unassembled WGS sequence"/>
</dbReference>
<dbReference type="WBParaSite" id="MCOS_0000497401-mRNA-1">
    <property type="protein sequence ID" value="MCOS_0000497401-mRNA-1"/>
    <property type="gene ID" value="MCOS_0000497401"/>
</dbReference>
<evidence type="ECO:0000313" key="2">
    <source>
        <dbReference type="EMBL" id="VDD78972.1"/>
    </source>
</evidence>
<gene>
    <name evidence="2" type="ORF">MCOS_LOCUS4975</name>
</gene>
<keyword evidence="3" id="KW-1185">Reference proteome</keyword>
<evidence type="ECO:0000313" key="3">
    <source>
        <dbReference type="Proteomes" id="UP000267029"/>
    </source>
</evidence>
<dbReference type="EMBL" id="UXSR01002925">
    <property type="protein sequence ID" value="VDD78972.1"/>
    <property type="molecule type" value="Genomic_DNA"/>
</dbReference>
<evidence type="ECO:0000313" key="4">
    <source>
        <dbReference type="WBParaSite" id="MCOS_0000497401-mRNA-1"/>
    </source>
</evidence>
<feature type="compositionally biased region" description="Low complexity" evidence="1">
    <location>
        <begin position="153"/>
        <end position="163"/>
    </location>
</feature>
<sequence length="196" mass="21393">MRNSCLMTRSTADDSHGMHISIFSTLSGDSVDDKIFSRRLSVRAAPLLMQIEIIYDPKSFSNEFLFYDHTRTWGDTSVSSTAGGVGGGGVCGSGDGVAALAFLIRAKQQSPAKQQLDHHPHYTMTGDDIHNLNQQIHHQTGPSTNADTPLPPQASSLQPSNPNFREPVQQLSRMSESFLPPGLTPRVRCIFLVPMS</sequence>
<proteinExistence type="predicted"/>
<accession>A0A0R3UDH6</accession>
<reference evidence="2 3" key="2">
    <citation type="submission" date="2018-10" db="EMBL/GenBank/DDBJ databases">
        <authorList>
            <consortium name="Pathogen Informatics"/>
        </authorList>
    </citation>
    <scope>NUCLEOTIDE SEQUENCE [LARGE SCALE GENOMIC DNA]</scope>
</reference>
<dbReference type="AlphaFoldDB" id="A0A0R3UDH6"/>
<name>A0A0R3UDH6_MESCO</name>
<protein>
    <submittedName>
        <fullName evidence="2 4">Uncharacterized protein</fullName>
    </submittedName>
</protein>